<sequence>MPPSRSGSRFDSRSEFEAMVKDYLSSRLGIGRSIGTGGFSQFSGSGLGLPPHSAHSPGTMPPPTRVPGPKSSRSKFPSRHKSRDPASPLTQPKVPSTSKRHPPQNSALDQLPIDHRLRAMKLSTEMNPTTQDQAQHPVTHLEEEIMLMGALHGGARYAGARAGVAGREVKSVYEGLGAQGAKLPSQETNKPWVRRRPLQVPESLSHSPPATPERVFAKMESMAKSWNFKATSANDGDDDDMYAEPLSPVVSYSLPTSGSATPVGLFAPISVDHLPTSVQPRHSPVLEALIGLPQLTPGDQMSL</sequence>
<proteinExistence type="predicted"/>
<dbReference type="Proteomes" id="UP000807353">
    <property type="component" value="Unassembled WGS sequence"/>
</dbReference>
<protein>
    <submittedName>
        <fullName evidence="2">Uncharacterized protein</fullName>
    </submittedName>
</protein>
<organism evidence="2 3">
    <name type="scientific">Collybia nuda</name>
    <dbReference type="NCBI Taxonomy" id="64659"/>
    <lineage>
        <taxon>Eukaryota</taxon>
        <taxon>Fungi</taxon>
        <taxon>Dikarya</taxon>
        <taxon>Basidiomycota</taxon>
        <taxon>Agaricomycotina</taxon>
        <taxon>Agaricomycetes</taxon>
        <taxon>Agaricomycetidae</taxon>
        <taxon>Agaricales</taxon>
        <taxon>Tricholomatineae</taxon>
        <taxon>Clitocybaceae</taxon>
        <taxon>Collybia</taxon>
    </lineage>
</organism>
<keyword evidence="3" id="KW-1185">Reference proteome</keyword>
<evidence type="ECO:0000313" key="3">
    <source>
        <dbReference type="Proteomes" id="UP000807353"/>
    </source>
</evidence>
<feature type="compositionally biased region" description="Polar residues" evidence="1">
    <location>
        <begin position="88"/>
        <end position="108"/>
    </location>
</feature>
<name>A0A9P6CIF8_9AGAR</name>
<feature type="region of interest" description="Disordered" evidence="1">
    <location>
        <begin position="29"/>
        <end position="108"/>
    </location>
</feature>
<accession>A0A9P6CIF8</accession>
<reference evidence="2" key="1">
    <citation type="submission" date="2020-11" db="EMBL/GenBank/DDBJ databases">
        <authorList>
            <consortium name="DOE Joint Genome Institute"/>
            <person name="Ahrendt S."/>
            <person name="Riley R."/>
            <person name="Andreopoulos W."/>
            <person name="Labutti K."/>
            <person name="Pangilinan J."/>
            <person name="Ruiz-Duenas F.J."/>
            <person name="Barrasa J.M."/>
            <person name="Sanchez-Garcia M."/>
            <person name="Camarero S."/>
            <person name="Miyauchi S."/>
            <person name="Serrano A."/>
            <person name="Linde D."/>
            <person name="Babiker R."/>
            <person name="Drula E."/>
            <person name="Ayuso-Fernandez I."/>
            <person name="Pacheco R."/>
            <person name="Padilla G."/>
            <person name="Ferreira P."/>
            <person name="Barriuso J."/>
            <person name="Kellner H."/>
            <person name="Castanera R."/>
            <person name="Alfaro M."/>
            <person name="Ramirez L."/>
            <person name="Pisabarro A.G."/>
            <person name="Kuo A."/>
            <person name="Tritt A."/>
            <person name="Lipzen A."/>
            <person name="He G."/>
            <person name="Yan M."/>
            <person name="Ng V."/>
            <person name="Cullen D."/>
            <person name="Martin F."/>
            <person name="Rosso M.-N."/>
            <person name="Henrissat B."/>
            <person name="Hibbett D."/>
            <person name="Martinez A.T."/>
            <person name="Grigoriev I.V."/>
        </authorList>
    </citation>
    <scope>NUCLEOTIDE SEQUENCE</scope>
    <source>
        <strain evidence="2">CBS 247.69</strain>
    </source>
</reference>
<evidence type="ECO:0000313" key="2">
    <source>
        <dbReference type="EMBL" id="KAF9467571.1"/>
    </source>
</evidence>
<dbReference type="EMBL" id="MU150236">
    <property type="protein sequence ID" value="KAF9467571.1"/>
    <property type="molecule type" value="Genomic_DNA"/>
</dbReference>
<evidence type="ECO:0000256" key="1">
    <source>
        <dbReference type="SAM" id="MobiDB-lite"/>
    </source>
</evidence>
<dbReference type="AlphaFoldDB" id="A0A9P6CIF8"/>
<comment type="caution">
    <text evidence="2">The sequence shown here is derived from an EMBL/GenBank/DDBJ whole genome shotgun (WGS) entry which is preliminary data.</text>
</comment>
<feature type="compositionally biased region" description="Basic residues" evidence="1">
    <location>
        <begin position="72"/>
        <end position="82"/>
    </location>
</feature>
<gene>
    <name evidence="2" type="ORF">BDZ94DRAFT_1379300</name>
</gene>